<name>A0A8J7M3M7_9BACT</name>
<comment type="caution">
    <text evidence="1">The sequence shown here is derived from an EMBL/GenBank/DDBJ whole genome shotgun (WGS) entry which is preliminary data.</text>
</comment>
<organism evidence="1 2">
    <name type="scientific">Geomesophilobacter sediminis</name>
    <dbReference type="NCBI Taxonomy" id="2798584"/>
    <lineage>
        <taxon>Bacteria</taxon>
        <taxon>Pseudomonadati</taxon>
        <taxon>Thermodesulfobacteriota</taxon>
        <taxon>Desulfuromonadia</taxon>
        <taxon>Geobacterales</taxon>
        <taxon>Geobacteraceae</taxon>
        <taxon>Geomesophilobacter</taxon>
    </lineage>
</organism>
<dbReference type="RefSeq" id="WP_199387160.1">
    <property type="nucleotide sequence ID" value="NZ_JAEMHM010000040.1"/>
</dbReference>
<dbReference type="EMBL" id="JAEMHM010000040">
    <property type="protein sequence ID" value="MBJ6728022.1"/>
    <property type="molecule type" value="Genomic_DNA"/>
</dbReference>
<proteinExistence type="predicted"/>
<reference evidence="1" key="1">
    <citation type="submission" date="2020-12" db="EMBL/GenBank/DDBJ databases">
        <title>Geomonas sp. Red875, isolated from river sediment.</title>
        <authorList>
            <person name="Xu Z."/>
            <person name="Zhang Z."/>
            <person name="Masuda Y."/>
            <person name="Itoh H."/>
            <person name="Senoo K."/>
        </authorList>
    </citation>
    <scope>NUCLEOTIDE SEQUENCE</scope>
    <source>
        <strain evidence="1">Red875</strain>
    </source>
</reference>
<keyword evidence="2" id="KW-1185">Reference proteome</keyword>
<accession>A0A8J7M3M7</accession>
<evidence type="ECO:0000313" key="1">
    <source>
        <dbReference type="EMBL" id="MBJ6728022.1"/>
    </source>
</evidence>
<sequence length="314" mass="35469">MAEKTEIRRFGYYIPKPDGTMDISVHCTVVDSDVLAEMNEIVGVIFNLQPIVMAFDVVEKNYKELVNLIDESTSHLNSLTSSILAPVSVVMDVMTSLSQKTTNFLSSTSAFLAHVDRQLEKIHGRDSTEWLTWDAKRKDLHAGSFAYRFLYELRNFAQHRDIPFSTLNCTGERNSEDASLVFQIKTLIVTEQLISSGHNWKKLTAQIEQQPNVFDLLPLASEYLQCLRQLCLEASRPQMERLAICDHYFNVLRNTLKIPPGAVPVIFVGESASKGKPPSRHEVIPMEQFSHLLGKLAEFVMRSQVQTCPGKHGV</sequence>
<dbReference type="Proteomes" id="UP000636888">
    <property type="component" value="Unassembled WGS sequence"/>
</dbReference>
<evidence type="ECO:0000313" key="2">
    <source>
        <dbReference type="Proteomes" id="UP000636888"/>
    </source>
</evidence>
<gene>
    <name evidence="1" type="ORF">JFN93_25215</name>
</gene>
<dbReference type="AlphaFoldDB" id="A0A8J7M3M7"/>
<protein>
    <submittedName>
        <fullName evidence="1">Uncharacterized protein</fullName>
    </submittedName>
</protein>